<feature type="transmembrane region" description="Helical" evidence="16">
    <location>
        <begin position="739"/>
        <end position="758"/>
    </location>
</feature>
<evidence type="ECO:0000256" key="15">
    <source>
        <dbReference type="SAM" id="MobiDB-lite"/>
    </source>
</evidence>
<feature type="compositionally biased region" description="Basic residues" evidence="15">
    <location>
        <begin position="1"/>
        <end position="24"/>
    </location>
</feature>
<evidence type="ECO:0000256" key="3">
    <source>
        <dbReference type="ARBA" id="ARBA00007222"/>
    </source>
</evidence>
<feature type="domain" description="MIR" evidence="17">
    <location>
        <begin position="388"/>
        <end position="453"/>
    </location>
</feature>
<dbReference type="UniPathway" id="UPA00378"/>
<evidence type="ECO:0000256" key="7">
    <source>
        <dbReference type="ARBA" id="ARBA00022692"/>
    </source>
</evidence>
<evidence type="ECO:0000256" key="8">
    <source>
        <dbReference type="ARBA" id="ARBA00022737"/>
    </source>
</evidence>
<dbReference type="Proteomes" id="UP000838412">
    <property type="component" value="Chromosome 8"/>
</dbReference>
<evidence type="ECO:0000256" key="12">
    <source>
        <dbReference type="ARBA" id="ARBA00045085"/>
    </source>
</evidence>
<dbReference type="SUPFAM" id="SSF82109">
    <property type="entry name" value="MIR domain"/>
    <property type="match status" value="1"/>
</dbReference>
<comment type="pathway">
    <text evidence="2">Protein modification; protein glycosylation.</text>
</comment>
<feature type="transmembrane region" description="Helical" evidence="16">
    <location>
        <begin position="278"/>
        <end position="311"/>
    </location>
</feature>
<keyword evidence="5" id="KW-0328">Glycosyltransferase</keyword>
<evidence type="ECO:0000256" key="10">
    <source>
        <dbReference type="ARBA" id="ARBA00022989"/>
    </source>
</evidence>
<comment type="catalytic activity">
    <reaction evidence="12">
        <text>a di-trans,poly-cis-dolichyl beta-D-mannosyl phosphate + L-threonyl-[protein] = 3-O-(alpha-D-mannosyl)-L-threonyl-[protein] + a di-trans,poly-cis-dolichyl phosphate + H(+)</text>
        <dbReference type="Rhea" id="RHEA:53396"/>
        <dbReference type="Rhea" id="RHEA-COMP:11060"/>
        <dbReference type="Rhea" id="RHEA-COMP:13547"/>
        <dbReference type="Rhea" id="RHEA-COMP:19498"/>
        <dbReference type="Rhea" id="RHEA-COMP:19501"/>
        <dbReference type="ChEBI" id="CHEBI:15378"/>
        <dbReference type="ChEBI" id="CHEBI:30013"/>
        <dbReference type="ChEBI" id="CHEBI:57683"/>
        <dbReference type="ChEBI" id="CHEBI:58211"/>
        <dbReference type="ChEBI" id="CHEBI:137323"/>
        <dbReference type="EC" id="2.4.1.109"/>
    </reaction>
</comment>
<keyword evidence="6" id="KW-0808">Transferase</keyword>
<dbReference type="InterPro" id="IPR036300">
    <property type="entry name" value="MIR_dom_sf"/>
</dbReference>
<evidence type="ECO:0000256" key="16">
    <source>
        <dbReference type="SAM" id="Phobius"/>
    </source>
</evidence>
<dbReference type="FunFam" id="2.80.10.50:FF:000012">
    <property type="entry name" value="Protein O-mannosyl-transferase 1"/>
    <property type="match status" value="1"/>
</dbReference>
<dbReference type="PANTHER" id="PTHR10050">
    <property type="entry name" value="DOLICHYL-PHOSPHATE-MANNOSE--PROTEIN MANNOSYLTRANSFERASE"/>
    <property type="match status" value="1"/>
</dbReference>
<evidence type="ECO:0000256" key="6">
    <source>
        <dbReference type="ARBA" id="ARBA00022679"/>
    </source>
</evidence>
<feature type="transmembrane region" description="Helical" evidence="16">
    <location>
        <begin position="245"/>
        <end position="266"/>
    </location>
</feature>
<evidence type="ECO:0000313" key="18">
    <source>
        <dbReference type="EMBL" id="CAH1271936.1"/>
    </source>
</evidence>
<dbReference type="InterPro" id="IPR027005">
    <property type="entry name" value="PMT-like"/>
</dbReference>
<dbReference type="OrthoDB" id="292747at2759"/>
<feature type="domain" description="MIR" evidence="17">
    <location>
        <begin position="527"/>
        <end position="583"/>
    </location>
</feature>
<proteinExistence type="inferred from homology"/>
<evidence type="ECO:0000256" key="1">
    <source>
        <dbReference type="ARBA" id="ARBA00004477"/>
    </source>
</evidence>
<evidence type="ECO:0000256" key="9">
    <source>
        <dbReference type="ARBA" id="ARBA00022824"/>
    </source>
</evidence>
<dbReference type="EC" id="2.4.1.109" evidence="4"/>
<feature type="transmembrane region" description="Helical" evidence="16">
    <location>
        <begin position="770"/>
        <end position="790"/>
    </location>
</feature>
<evidence type="ECO:0000256" key="5">
    <source>
        <dbReference type="ARBA" id="ARBA00022676"/>
    </source>
</evidence>
<accession>A0A8K0AAY0</accession>
<comment type="subcellular location">
    <subcellularLocation>
        <location evidence="1">Endoplasmic reticulum membrane</location>
        <topology evidence="1">Multi-pass membrane protein</topology>
    </subcellularLocation>
</comment>
<organism evidence="18 19">
    <name type="scientific">Branchiostoma lanceolatum</name>
    <name type="common">Common lancelet</name>
    <name type="synonym">Amphioxus lanceolatum</name>
    <dbReference type="NCBI Taxonomy" id="7740"/>
    <lineage>
        <taxon>Eukaryota</taxon>
        <taxon>Metazoa</taxon>
        <taxon>Chordata</taxon>
        <taxon>Cephalochordata</taxon>
        <taxon>Leptocardii</taxon>
        <taxon>Amphioxiformes</taxon>
        <taxon>Branchiostomatidae</taxon>
        <taxon>Branchiostoma</taxon>
    </lineage>
</organism>
<dbReference type="InterPro" id="IPR016093">
    <property type="entry name" value="MIR_motif"/>
</dbReference>
<comment type="catalytic activity">
    <reaction evidence="13">
        <text>a di-trans,poly-cis-dolichyl beta-D-mannosyl phosphate + L-seryl-[protein] = 3-O-(alpha-D-mannosyl)-L-seryl-[protein] + a di-trans,poly-cis-dolichyl phosphate + H(+)</text>
        <dbReference type="Rhea" id="RHEA:17377"/>
        <dbReference type="Rhea" id="RHEA-COMP:9863"/>
        <dbReference type="Rhea" id="RHEA-COMP:13546"/>
        <dbReference type="Rhea" id="RHEA-COMP:19498"/>
        <dbReference type="Rhea" id="RHEA-COMP:19501"/>
        <dbReference type="ChEBI" id="CHEBI:15378"/>
        <dbReference type="ChEBI" id="CHEBI:29999"/>
        <dbReference type="ChEBI" id="CHEBI:57683"/>
        <dbReference type="ChEBI" id="CHEBI:58211"/>
        <dbReference type="ChEBI" id="CHEBI:137321"/>
        <dbReference type="EC" id="2.4.1.109"/>
    </reaction>
</comment>
<evidence type="ECO:0000259" key="17">
    <source>
        <dbReference type="PROSITE" id="PS50919"/>
    </source>
</evidence>
<evidence type="ECO:0000256" key="13">
    <source>
        <dbReference type="ARBA" id="ARBA00045102"/>
    </source>
</evidence>
<dbReference type="InterPro" id="IPR032421">
    <property type="entry name" value="PMT_4TMC"/>
</dbReference>
<evidence type="ECO:0000313" key="19">
    <source>
        <dbReference type="Proteomes" id="UP000838412"/>
    </source>
</evidence>
<dbReference type="GO" id="GO:0005789">
    <property type="term" value="C:endoplasmic reticulum membrane"/>
    <property type="evidence" value="ECO:0007669"/>
    <property type="project" value="UniProtKB-SubCell"/>
</dbReference>
<dbReference type="Pfam" id="PF16192">
    <property type="entry name" value="PMT_4TMC"/>
    <property type="match status" value="1"/>
</dbReference>
<dbReference type="SMART" id="SM00472">
    <property type="entry name" value="MIR"/>
    <property type="match status" value="3"/>
</dbReference>
<keyword evidence="10 16" id="KW-1133">Transmembrane helix</keyword>
<keyword evidence="19" id="KW-1185">Reference proteome</keyword>
<dbReference type="InterPro" id="IPR003342">
    <property type="entry name" value="ArnT-like_N"/>
</dbReference>
<feature type="transmembrane region" description="Helical" evidence="16">
    <location>
        <begin position="332"/>
        <end position="353"/>
    </location>
</feature>
<reference evidence="18" key="1">
    <citation type="submission" date="2022-01" db="EMBL/GenBank/DDBJ databases">
        <authorList>
            <person name="Braso-Vives M."/>
        </authorList>
    </citation>
    <scope>NUCLEOTIDE SEQUENCE</scope>
</reference>
<evidence type="ECO:0000256" key="14">
    <source>
        <dbReference type="ARBA" id="ARBA00067952"/>
    </source>
</evidence>
<gene>
    <name evidence="18" type="primary">POMT1</name>
    <name evidence="18" type="ORF">BLAG_LOCUS23751</name>
</gene>
<keyword evidence="11 16" id="KW-0472">Membrane</keyword>
<keyword evidence="9" id="KW-0256">Endoplasmic reticulum</keyword>
<keyword evidence="7 16" id="KW-0812">Transmembrane</keyword>
<evidence type="ECO:0000256" key="11">
    <source>
        <dbReference type="ARBA" id="ARBA00023136"/>
    </source>
</evidence>
<dbReference type="Gene3D" id="2.80.10.50">
    <property type="match status" value="1"/>
</dbReference>
<dbReference type="Pfam" id="PF02815">
    <property type="entry name" value="MIR"/>
    <property type="match status" value="1"/>
</dbReference>
<comment type="similarity">
    <text evidence="3">Belongs to the glycosyltransferase 39 family.</text>
</comment>
<protein>
    <recommendedName>
        <fullName evidence="14">Protein O-mannosyl-transferase 1</fullName>
        <ecNumber evidence="4">2.4.1.109</ecNumber>
    </recommendedName>
</protein>
<dbReference type="Pfam" id="PF02366">
    <property type="entry name" value="PMT"/>
    <property type="match status" value="1"/>
</dbReference>
<feature type="transmembrane region" description="Helical" evidence="16">
    <location>
        <begin position="195"/>
        <end position="213"/>
    </location>
</feature>
<evidence type="ECO:0000256" key="4">
    <source>
        <dbReference type="ARBA" id="ARBA00012839"/>
    </source>
</evidence>
<sequence>MPSHHHKKNKDPHRRKDSHRHHAAPKQQLDPTDEGTPAVTEGLGSDDNSSMSVEREDTSSISGNGSEVGSVGSRDQGDGASAVEPNLDGAEVKWVGPVRAPLLSIKTELNIPLLLLTVVAMATRMWRLEYPNSVVFDEMHFGRFASMYIRRTFFFDVHPPLGKLIIAFGAYLGDFSGNFTWERIGTDYPSAVPVWYLRLFPALFGSLLVPLTYQTTVELGYNHWTATLAGGMVLFENSLVTQSRFLLIDSFLLFFILATLLCLLKFWRRKQSPFSPWWWAWLAGTGAMLACACSVKYVGVFTVLLVGGMIFHELWNLVGDKRLSVHDLTSHFLARAGLLAVLPVLLYLLLFHLHLELANRSGPHDEMMTSAFQATLEGGLSRITKSQPVSIAYGSQITLRHTHGMFLGRPCWLHSHLSTYPVRYHDNRGSSAQQQVTCYSFKDINNWWIVKDPGRTTLYVDDPPKLIHHGDIIQLVHGTSSRALNSHNVAAPLSPYSQEVTCYIDYNISLPAQNLWRVELVDSADEGDTWKSIQSHVRLVHVNTSAALKVSGLQLPDWGFHQLEVVSDRVIQQEPTIWNVEEHKYTQVDQADVVGNNEETFNQATYEDTMDDQPLMGFLGRFAELQWKMLSTNKELQQEHKYSSSPAEWPLMERGVAYWLHPRTNAQIHFMGNPVVWWSGVVGILGYLALLGVFLVRRRRACFDMDDESWQRYILTGELVLGGWVLHYVPFFLMERTLFLHHYLPALVFKILLLAVMVENIHTHVLRWPIHRNVFSALCAVWVTCIYFTYRKFAPLTYGNSDLSADEVTDLKWLESWDLLIQVL</sequence>
<feature type="region of interest" description="Disordered" evidence="15">
    <location>
        <begin position="1"/>
        <end position="85"/>
    </location>
</feature>
<feature type="transmembrane region" description="Helical" evidence="16">
    <location>
        <begin position="675"/>
        <end position="695"/>
    </location>
</feature>
<dbReference type="EMBL" id="OV696693">
    <property type="protein sequence ID" value="CAH1271936.1"/>
    <property type="molecule type" value="Genomic_DNA"/>
</dbReference>
<dbReference type="CDD" id="cd23281">
    <property type="entry name" value="beta-trefoil_MIR_POMT1"/>
    <property type="match status" value="1"/>
</dbReference>
<name>A0A8K0AAY0_BRALA</name>
<keyword evidence="8" id="KW-0677">Repeat</keyword>
<dbReference type="GO" id="GO:0004169">
    <property type="term" value="F:dolichyl-phosphate-mannose-protein mannosyltransferase activity"/>
    <property type="evidence" value="ECO:0007669"/>
    <property type="project" value="UniProtKB-EC"/>
</dbReference>
<feature type="compositionally biased region" description="Low complexity" evidence="15">
    <location>
        <begin position="59"/>
        <end position="73"/>
    </location>
</feature>
<evidence type="ECO:0000256" key="2">
    <source>
        <dbReference type="ARBA" id="ARBA00004922"/>
    </source>
</evidence>
<dbReference type="PANTHER" id="PTHR10050:SF51">
    <property type="entry name" value="PROTEIN O-MANNOSYL-TRANSFERASE 1"/>
    <property type="match status" value="1"/>
</dbReference>
<dbReference type="AlphaFoldDB" id="A0A8K0AAY0"/>
<dbReference type="PROSITE" id="PS50919">
    <property type="entry name" value="MIR"/>
    <property type="match status" value="3"/>
</dbReference>
<feature type="domain" description="MIR" evidence="17">
    <location>
        <begin position="464"/>
        <end position="521"/>
    </location>
</feature>